<evidence type="ECO:0000259" key="5">
    <source>
        <dbReference type="PROSITE" id="PS51379"/>
    </source>
</evidence>
<dbReference type="STRING" id="337097.BHF71_01900"/>
<dbReference type="GO" id="GO:0051539">
    <property type="term" value="F:4 iron, 4 sulfur cluster binding"/>
    <property type="evidence" value="ECO:0007669"/>
    <property type="project" value="UniProtKB-KW"/>
</dbReference>
<dbReference type="RefSeq" id="WP_069656760.1">
    <property type="nucleotide sequence ID" value="NZ_MIJF01000024.1"/>
</dbReference>
<dbReference type="Gene3D" id="3.30.70.20">
    <property type="match status" value="2"/>
</dbReference>
<evidence type="ECO:0000256" key="4">
    <source>
        <dbReference type="ARBA" id="ARBA00023014"/>
    </source>
</evidence>
<dbReference type="EMBL" id="MIJF01000024">
    <property type="protein sequence ID" value="OEF99366.1"/>
    <property type="molecule type" value="Genomic_DNA"/>
</dbReference>
<keyword evidence="2" id="KW-0479">Metal-binding</keyword>
<keyword evidence="7" id="KW-1185">Reference proteome</keyword>
<dbReference type="PROSITE" id="PS00198">
    <property type="entry name" value="4FE4S_FER_1"/>
    <property type="match status" value="1"/>
</dbReference>
<keyword evidence="4" id="KW-0411">Iron-sulfur</keyword>
<evidence type="ECO:0000313" key="7">
    <source>
        <dbReference type="Proteomes" id="UP000243739"/>
    </source>
</evidence>
<dbReference type="SUPFAM" id="SSF54862">
    <property type="entry name" value="4Fe-4S ferredoxins"/>
    <property type="match status" value="1"/>
</dbReference>
<dbReference type="PROSITE" id="PS51379">
    <property type="entry name" value="4FE4S_FER_2"/>
    <property type="match status" value="2"/>
</dbReference>
<gene>
    <name evidence="6" type="ORF">BHF71_01900</name>
</gene>
<feature type="domain" description="4Fe-4S ferredoxin-type" evidence="5">
    <location>
        <begin position="53"/>
        <end position="82"/>
    </location>
</feature>
<dbReference type="Proteomes" id="UP000243739">
    <property type="component" value="Unassembled WGS sequence"/>
</dbReference>
<feature type="domain" description="4Fe-4S ferredoxin-type" evidence="5">
    <location>
        <begin position="3"/>
        <end position="32"/>
    </location>
</feature>
<dbReference type="Pfam" id="PF12838">
    <property type="entry name" value="Fer4_7"/>
    <property type="match status" value="1"/>
</dbReference>
<keyword evidence="3" id="KW-0408">Iron</keyword>
<dbReference type="InterPro" id="IPR017896">
    <property type="entry name" value="4Fe4S_Fe-S-bd"/>
</dbReference>
<protein>
    <recommendedName>
        <fullName evidence="5">4Fe-4S ferredoxin-type domain-containing protein</fullName>
    </recommendedName>
</protein>
<dbReference type="GO" id="GO:0046872">
    <property type="term" value="F:metal ion binding"/>
    <property type="evidence" value="ECO:0007669"/>
    <property type="project" value="UniProtKB-KW"/>
</dbReference>
<evidence type="ECO:0000256" key="3">
    <source>
        <dbReference type="ARBA" id="ARBA00023004"/>
    </source>
</evidence>
<proteinExistence type="predicted"/>
<sequence>MAFKVNVDQLSCFSCGICMDVCPQKTIDMTRPKEQGPWGEFNRDQAKPYEWMMEFPIQVSKCVNCKICVNECPVQAITILEVEEIEFEKPGIMLEEPSDETGWQPLSNYTKAAFKHGPKRDPWPKKEFSWKTLVMAKRKNRFKLS</sequence>
<accession>A0A1D2YUQ2</accession>
<evidence type="ECO:0000256" key="1">
    <source>
        <dbReference type="ARBA" id="ARBA00022485"/>
    </source>
</evidence>
<dbReference type="InterPro" id="IPR017900">
    <property type="entry name" value="4Fe4S_Fe_S_CS"/>
</dbReference>
<evidence type="ECO:0000256" key="2">
    <source>
        <dbReference type="ARBA" id="ARBA00022723"/>
    </source>
</evidence>
<comment type="caution">
    <text evidence="6">The sequence shown here is derived from an EMBL/GenBank/DDBJ whole genome shotgun (WGS) entry which is preliminary data.</text>
</comment>
<dbReference type="PANTHER" id="PTHR43687:SF5">
    <property type="entry name" value="4FE-4S FERREDOXIN-TYPE DOMAIN-CONTAINING PROTEIN"/>
    <property type="match status" value="1"/>
</dbReference>
<reference evidence="6 7" key="1">
    <citation type="submission" date="2016-09" db="EMBL/GenBank/DDBJ databases">
        <title>Draft genome sequence for the type strain of Vulcanibacillus modesticaldus BR, a strictly anaerobic, moderately thermophilic, and nitrate-reducing bacterium from deep sea-hydrothermal vents of the Mid-Atlantic Ridge.</title>
        <authorList>
            <person name="Abin C.A."/>
            <person name="Hollibaugh J.T."/>
        </authorList>
    </citation>
    <scope>NUCLEOTIDE SEQUENCE [LARGE SCALE GENOMIC DNA]</scope>
    <source>
        <strain evidence="6 7">BR</strain>
    </source>
</reference>
<dbReference type="OrthoDB" id="9810688at2"/>
<dbReference type="AlphaFoldDB" id="A0A1D2YUQ2"/>
<organism evidence="6 7">
    <name type="scientific">Vulcanibacillus modesticaldus</name>
    <dbReference type="NCBI Taxonomy" id="337097"/>
    <lineage>
        <taxon>Bacteria</taxon>
        <taxon>Bacillati</taxon>
        <taxon>Bacillota</taxon>
        <taxon>Bacilli</taxon>
        <taxon>Bacillales</taxon>
        <taxon>Bacillaceae</taxon>
        <taxon>Vulcanibacillus</taxon>
    </lineage>
</organism>
<dbReference type="PANTHER" id="PTHR43687">
    <property type="entry name" value="ADENYLYLSULFATE REDUCTASE, BETA SUBUNIT"/>
    <property type="match status" value="1"/>
</dbReference>
<evidence type="ECO:0000313" key="6">
    <source>
        <dbReference type="EMBL" id="OEF99366.1"/>
    </source>
</evidence>
<dbReference type="InterPro" id="IPR050572">
    <property type="entry name" value="Fe-S_Ferredoxin"/>
</dbReference>
<keyword evidence="1" id="KW-0004">4Fe-4S</keyword>
<name>A0A1D2YUQ2_9BACI</name>